<dbReference type="OrthoDB" id="9795206at2"/>
<gene>
    <name evidence="2" type="ORF">D7V94_14855</name>
</gene>
<evidence type="ECO:0000313" key="3">
    <source>
        <dbReference type="Proteomes" id="UP000280696"/>
    </source>
</evidence>
<dbReference type="Gene3D" id="3.40.630.30">
    <property type="match status" value="1"/>
</dbReference>
<comment type="caution">
    <text evidence="2">The sequence shown here is derived from an EMBL/GenBank/DDBJ whole genome shotgun (WGS) entry which is preliminary data.</text>
</comment>
<proteinExistence type="predicted"/>
<dbReference type="SUPFAM" id="SSF55729">
    <property type="entry name" value="Acyl-CoA N-acyltransferases (Nat)"/>
    <property type="match status" value="1"/>
</dbReference>
<dbReference type="InterPro" id="IPR051531">
    <property type="entry name" value="N-acetyltransferase"/>
</dbReference>
<dbReference type="Pfam" id="PF13302">
    <property type="entry name" value="Acetyltransf_3"/>
    <property type="match status" value="1"/>
</dbReference>
<protein>
    <submittedName>
        <fullName evidence="2">N-acetyltransferase</fullName>
    </submittedName>
</protein>
<dbReference type="AlphaFoldDB" id="A0A3A9AFA6"/>
<dbReference type="CDD" id="cd04301">
    <property type="entry name" value="NAT_SF"/>
    <property type="match status" value="1"/>
</dbReference>
<name>A0A3A9AFA6_9FIRM</name>
<dbReference type="PANTHER" id="PTHR43792">
    <property type="entry name" value="GNAT FAMILY, PUTATIVE (AFU_ORTHOLOGUE AFUA_3G00765)-RELATED-RELATED"/>
    <property type="match status" value="1"/>
</dbReference>
<organism evidence="2 3">
    <name type="scientific">Parablautia intestinalis</name>
    <dbReference type="NCBI Taxonomy" id="2320100"/>
    <lineage>
        <taxon>Bacteria</taxon>
        <taxon>Bacillati</taxon>
        <taxon>Bacillota</taxon>
        <taxon>Clostridia</taxon>
        <taxon>Lachnospirales</taxon>
        <taxon>Lachnospiraceae</taxon>
        <taxon>Parablautia</taxon>
    </lineage>
</organism>
<dbReference type="InterPro" id="IPR000182">
    <property type="entry name" value="GNAT_dom"/>
</dbReference>
<keyword evidence="3" id="KW-1185">Reference proteome</keyword>
<dbReference type="EMBL" id="RAYQ01000016">
    <property type="protein sequence ID" value="RKI90212.1"/>
    <property type="molecule type" value="Genomic_DNA"/>
</dbReference>
<feature type="domain" description="N-acetyltransferase" evidence="1">
    <location>
        <begin position="6"/>
        <end position="165"/>
    </location>
</feature>
<dbReference type="GO" id="GO:0016747">
    <property type="term" value="F:acyltransferase activity, transferring groups other than amino-acyl groups"/>
    <property type="evidence" value="ECO:0007669"/>
    <property type="project" value="InterPro"/>
</dbReference>
<evidence type="ECO:0000313" key="2">
    <source>
        <dbReference type="EMBL" id="RKI90212.1"/>
    </source>
</evidence>
<keyword evidence="2" id="KW-0808">Transferase</keyword>
<reference evidence="2 3" key="1">
    <citation type="submission" date="2018-09" db="EMBL/GenBank/DDBJ databases">
        <title>Murine metabolic-syndrome-specific gut microbial biobank.</title>
        <authorList>
            <person name="Liu C."/>
        </authorList>
    </citation>
    <scope>NUCLEOTIDE SEQUENCE [LARGE SCALE GENOMIC DNA]</scope>
    <source>
        <strain evidence="2 3">0.1xD8-82</strain>
    </source>
</reference>
<dbReference type="PROSITE" id="PS51186">
    <property type="entry name" value="GNAT"/>
    <property type="match status" value="1"/>
</dbReference>
<sequence>MEAEDIILGKAKYEDWKSVYRNVWSRPETAEYMVWKVTVDEDEARERIQRTITWQETHDAWLVYEKDSGQAIGFAGVKETEPHTYHETGIALGPEYVRRGYGKQILHLLMEYCISLGGQEFYYSTRAGNLASRALALSCGFTYQHSEQKKDQCSGKSYELEIYKRNLLT</sequence>
<dbReference type="Proteomes" id="UP000280696">
    <property type="component" value="Unassembled WGS sequence"/>
</dbReference>
<dbReference type="InterPro" id="IPR016181">
    <property type="entry name" value="Acyl_CoA_acyltransferase"/>
</dbReference>
<accession>A0A3A9AFA6</accession>
<evidence type="ECO:0000259" key="1">
    <source>
        <dbReference type="PROSITE" id="PS51186"/>
    </source>
</evidence>